<dbReference type="PROSITE" id="PS00675">
    <property type="entry name" value="SIGMA54_INTERACT_1"/>
    <property type="match status" value="1"/>
</dbReference>
<dbReference type="Gene3D" id="3.40.50.300">
    <property type="entry name" value="P-loop containing nucleotide triphosphate hydrolases"/>
    <property type="match status" value="1"/>
</dbReference>
<dbReference type="EMBL" id="CAFBOF010000020">
    <property type="protein sequence ID" value="CAB4979018.1"/>
    <property type="molecule type" value="Genomic_DNA"/>
</dbReference>
<evidence type="ECO:0000313" key="3">
    <source>
        <dbReference type="EMBL" id="CAB4979018.1"/>
    </source>
</evidence>
<dbReference type="InterPro" id="IPR003593">
    <property type="entry name" value="AAA+_ATPase"/>
</dbReference>
<proteinExistence type="predicted"/>
<dbReference type="InterPro" id="IPR027417">
    <property type="entry name" value="P-loop_NTPase"/>
</dbReference>
<dbReference type="GO" id="GO:0016887">
    <property type="term" value="F:ATP hydrolysis activity"/>
    <property type="evidence" value="ECO:0007669"/>
    <property type="project" value="InterPro"/>
</dbReference>
<dbReference type="InterPro" id="IPR011704">
    <property type="entry name" value="ATPase_dyneun-rel_AAA"/>
</dbReference>
<protein>
    <submittedName>
        <fullName evidence="2">Unannotated protein</fullName>
    </submittedName>
</protein>
<dbReference type="SMART" id="SM00382">
    <property type="entry name" value="AAA"/>
    <property type="match status" value="1"/>
</dbReference>
<reference evidence="2" key="1">
    <citation type="submission" date="2020-05" db="EMBL/GenBank/DDBJ databases">
        <authorList>
            <person name="Chiriac C."/>
            <person name="Salcher M."/>
            <person name="Ghai R."/>
            <person name="Kavagutti S V."/>
        </authorList>
    </citation>
    <scope>NUCLEOTIDE SEQUENCE</scope>
</reference>
<name>A0A6J7HHD6_9ZZZZ</name>
<accession>A0A6J7HHD6</accession>
<dbReference type="SUPFAM" id="SSF52540">
    <property type="entry name" value="P-loop containing nucleoside triphosphate hydrolases"/>
    <property type="match status" value="1"/>
</dbReference>
<sequence>MTNSPVLPRSVSEVSAALEKYGYLADQGLATVIFLAITLNRPLLLEGESGVGKTEVANVISQWTGGKLIRLACYEGITADQALYEWDYARQILQARIIENGTHHLDVDDLYSEKFLIRRPLLQAIDHANAVPPVLLIDEIDRADDEFEAFLLEILSDSSVTIPEIGTLKAKVPPIVVLTSNRTRDLHDALKRRCLYHWIDHPNVEREIAIVRLRAPEVSPALAQQVAEVVEVLRTRNLSKPPGVAETIDWAKALCALGAQKMTPDLATATAGAVLKYHEDNEMINEEGFESLLAQAGERSVSR</sequence>
<dbReference type="InterPro" id="IPR025662">
    <property type="entry name" value="Sigma_54_int_dom_ATP-bd_1"/>
</dbReference>
<gene>
    <name evidence="2" type="ORF">UFOPK3605_01438</name>
    <name evidence="3" type="ORF">UFOPK3897_00993</name>
</gene>
<feature type="domain" description="AAA+ ATPase" evidence="1">
    <location>
        <begin position="39"/>
        <end position="214"/>
    </location>
</feature>
<evidence type="ECO:0000313" key="2">
    <source>
        <dbReference type="EMBL" id="CAB4916483.1"/>
    </source>
</evidence>
<dbReference type="Pfam" id="PF07728">
    <property type="entry name" value="AAA_5"/>
    <property type="match status" value="1"/>
</dbReference>
<dbReference type="PANTHER" id="PTHR42759:SF1">
    <property type="entry name" value="MAGNESIUM-CHELATASE SUBUNIT CHLD"/>
    <property type="match status" value="1"/>
</dbReference>
<dbReference type="CDD" id="cd00009">
    <property type="entry name" value="AAA"/>
    <property type="match status" value="1"/>
</dbReference>
<dbReference type="InterPro" id="IPR050764">
    <property type="entry name" value="CbbQ/NirQ/NorQ/GpvN"/>
</dbReference>
<dbReference type="PANTHER" id="PTHR42759">
    <property type="entry name" value="MOXR FAMILY PROTEIN"/>
    <property type="match status" value="1"/>
</dbReference>
<dbReference type="AlphaFoldDB" id="A0A6J7HHD6"/>
<evidence type="ECO:0000259" key="1">
    <source>
        <dbReference type="SMART" id="SM00382"/>
    </source>
</evidence>
<dbReference type="EMBL" id="CAFBMM010000102">
    <property type="protein sequence ID" value="CAB4916483.1"/>
    <property type="molecule type" value="Genomic_DNA"/>
</dbReference>
<organism evidence="2">
    <name type="scientific">freshwater metagenome</name>
    <dbReference type="NCBI Taxonomy" id="449393"/>
    <lineage>
        <taxon>unclassified sequences</taxon>
        <taxon>metagenomes</taxon>
        <taxon>ecological metagenomes</taxon>
    </lineage>
</organism>
<dbReference type="GO" id="GO:0005524">
    <property type="term" value="F:ATP binding"/>
    <property type="evidence" value="ECO:0007669"/>
    <property type="project" value="InterPro"/>
</dbReference>